<feature type="transmembrane region" description="Helical" evidence="1">
    <location>
        <begin position="32"/>
        <end position="54"/>
    </location>
</feature>
<sequence>MDKYIIIVTVIDYVIKWKGIRLRDLLSDRRGFAFSLDVLLAIIPLTILLGMLAADMDNIMYLTQSTVYQSSLDRQASDVADALVESSGTPPDWEQKGNPDSIGLARYDPVRKIPQKNYLSPAKIAGINTTNMGELVGPEYGYYINISTTEGLTVRTLGTLNTSAPDIARVERYVLTTKVERVGSLEGLIRDAGQPRTYTTNFPTNDAYLRIYDYWVLVINRGYDSAFVDVNNNRVVPPNEINRHITEIKKQINETYLYNYTEFRDNILSVRTQSNPGASMDVYILAAPKGTPPGQITLDNVRVRPARFVLYLWLK</sequence>
<dbReference type="AlphaFoldDB" id="A0A371NG70"/>
<keyword evidence="1" id="KW-0812">Transmembrane</keyword>
<protein>
    <submittedName>
        <fullName evidence="2">Uncharacterized protein</fullName>
    </submittedName>
</protein>
<dbReference type="Proteomes" id="UP000256864">
    <property type="component" value="Unassembled WGS sequence"/>
</dbReference>
<keyword evidence="1" id="KW-1133">Transmembrane helix</keyword>
<reference evidence="2 3" key="1">
    <citation type="submission" date="2018-07" db="EMBL/GenBank/DDBJ databases">
        <title>Genomic Encyclopedia of Type Strains, Phase IV (KMG-IV): sequencing the most valuable type-strain genomes for metagenomic binning, comparative biology and taxonomic classification.</title>
        <authorList>
            <person name="Goeker M."/>
        </authorList>
    </citation>
    <scope>NUCLEOTIDE SEQUENCE [LARGE SCALE GENOMIC DNA]</scope>
    <source>
        <strain evidence="2 3">DSM 7466</strain>
    </source>
</reference>
<accession>A0A371NG70</accession>
<proteinExistence type="predicted"/>
<keyword evidence="1" id="KW-0472">Membrane</keyword>
<gene>
    <name evidence="2" type="ORF">C7452_0931</name>
</gene>
<organism evidence="2 3">
    <name type="scientific">Methanothermobacter defluvii</name>
    <dbReference type="NCBI Taxonomy" id="49339"/>
    <lineage>
        <taxon>Archaea</taxon>
        <taxon>Methanobacteriati</taxon>
        <taxon>Methanobacteriota</taxon>
        <taxon>Methanomada group</taxon>
        <taxon>Methanobacteria</taxon>
        <taxon>Methanobacteriales</taxon>
        <taxon>Methanobacteriaceae</taxon>
        <taxon>Methanothermobacter</taxon>
    </lineage>
</organism>
<keyword evidence="3" id="KW-1185">Reference proteome</keyword>
<comment type="caution">
    <text evidence="2">The sequence shown here is derived from an EMBL/GenBank/DDBJ whole genome shotgun (WGS) entry which is preliminary data.</text>
</comment>
<evidence type="ECO:0000256" key="1">
    <source>
        <dbReference type="SAM" id="Phobius"/>
    </source>
</evidence>
<evidence type="ECO:0000313" key="2">
    <source>
        <dbReference type="EMBL" id="REE28906.1"/>
    </source>
</evidence>
<dbReference type="EMBL" id="QREL01000001">
    <property type="protein sequence ID" value="REE28906.1"/>
    <property type="molecule type" value="Genomic_DNA"/>
</dbReference>
<name>A0A371NG70_9EURY</name>
<evidence type="ECO:0000313" key="3">
    <source>
        <dbReference type="Proteomes" id="UP000256864"/>
    </source>
</evidence>